<sequence>MSGSTSTTSANWDITSSPVPLHAHSAPSGPTLSKRRGQSHSGADHKRARRSDDMPFPRRSTSRDSSGHDNVVPREHAQRTVRRKKSSLDLRDIFLHGGLFPSGPSATS</sequence>
<name>A0A5C2SRZ6_9APHY</name>
<feature type="compositionally biased region" description="Polar residues" evidence="1">
    <location>
        <begin position="1"/>
        <end position="18"/>
    </location>
</feature>
<evidence type="ECO:0000313" key="2">
    <source>
        <dbReference type="EMBL" id="RPD64146.1"/>
    </source>
</evidence>
<accession>A0A5C2SRZ6</accession>
<reference evidence="2" key="1">
    <citation type="journal article" date="2018" name="Genome Biol. Evol.">
        <title>Genomics and development of Lentinus tigrinus, a white-rot wood-decaying mushroom with dimorphic fruiting bodies.</title>
        <authorList>
            <person name="Wu B."/>
            <person name="Xu Z."/>
            <person name="Knudson A."/>
            <person name="Carlson A."/>
            <person name="Chen N."/>
            <person name="Kovaka S."/>
            <person name="LaButti K."/>
            <person name="Lipzen A."/>
            <person name="Pennachio C."/>
            <person name="Riley R."/>
            <person name="Schakwitz W."/>
            <person name="Umezawa K."/>
            <person name="Ohm R.A."/>
            <person name="Grigoriev I.V."/>
            <person name="Nagy L.G."/>
            <person name="Gibbons J."/>
            <person name="Hibbett D."/>
        </authorList>
    </citation>
    <scope>NUCLEOTIDE SEQUENCE [LARGE SCALE GENOMIC DNA]</scope>
    <source>
        <strain evidence="2">ALCF2SS1-6</strain>
    </source>
</reference>
<dbReference type="OrthoDB" id="2750058at2759"/>
<feature type="region of interest" description="Disordered" evidence="1">
    <location>
        <begin position="1"/>
        <end position="88"/>
    </location>
</feature>
<feature type="compositionally biased region" description="Basic and acidic residues" evidence="1">
    <location>
        <begin position="42"/>
        <end position="78"/>
    </location>
</feature>
<evidence type="ECO:0000313" key="3">
    <source>
        <dbReference type="Proteomes" id="UP000313359"/>
    </source>
</evidence>
<keyword evidence="3" id="KW-1185">Reference proteome</keyword>
<dbReference type="AlphaFoldDB" id="A0A5C2SRZ6"/>
<protein>
    <submittedName>
        <fullName evidence="2">Uncharacterized protein</fullName>
    </submittedName>
</protein>
<dbReference type="EMBL" id="ML122254">
    <property type="protein sequence ID" value="RPD64146.1"/>
    <property type="molecule type" value="Genomic_DNA"/>
</dbReference>
<organism evidence="2 3">
    <name type="scientific">Lentinus tigrinus ALCF2SS1-6</name>
    <dbReference type="NCBI Taxonomy" id="1328759"/>
    <lineage>
        <taxon>Eukaryota</taxon>
        <taxon>Fungi</taxon>
        <taxon>Dikarya</taxon>
        <taxon>Basidiomycota</taxon>
        <taxon>Agaricomycotina</taxon>
        <taxon>Agaricomycetes</taxon>
        <taxon>Polyporales</taxon>
        <taxon>Polyporaceae</taxon>
        <taxon>Lentinus</taxon>
    </lineage>
</organism>
<proteinExistence type="predicted"/>
<gene>
    <name evidence="2" type="ORF">L227DRAFT_650359</name>
</gene>
<dbReference type="Proteomes" id="UP000313359">
    <property type="component" value="Unassembled WGS sequence"/>
</dbReference>
<evidence type="ECO:0000256" key="1">
    <source>
        <dbReference type="SAM" id="MobiDB-lite"/>
    </source>
</evidence>